<proteinExistence type="predicted"/>
<organism evidence="2 3">
    <name type="scientific">Elysia crispata</name>
    <name type="common">lettuce slug</name>
    <dbReference type="NCBI Taxonomy" id="231223"/>
    <lineage>
        <taxon>Eukaryota</taxon>
        <taxon>Metazoa</taxon>
        <taxon>Spiralia</taxon>
        <taxon>Lophotrochozoa</taxon>
        <taxon>Mollusca</taxon>
        <taxon>Gastropoda</taxon>
        <taxon>Heterobranchia</taxon>
        <taxon>Euthyneura</taxon>
        <taxon>Panpulmonata</taxon>
        <taxon>Sacoglossa</taxon>
        <taxon>Placobranchoidea</taxon>
        <taxon>Plakobranchidae</taxon>
        <taxon>Elysia</taxon>
    </lineage>
</organism>
<evidence type="ECO:0000256" key="1">
    <source>
        <dbReference type="SAM" id="MobiDB-lite"/>
    </source>
</evidence>
<dbReference type="Proteomes" id="UP001283361">
    <property type="component" value="Unassembled WGS sequence"/>
</dbReference>
<accession>A0AAE1ARN1</accession>
<feature type="compositionally biased region" description="Basic and acidic residues" evidence="1">
    <location>
        <begin position="23"/>
        <end position="35"/>
    </location>
</feature>
<dbReference type="EMBL" id="JAWDGP010001331">
    <property type="protein sequence ID" value="KAK3792800.1"/>
    <property type="molecule type" value="Genomic_DNA"/>
</dbReference>
<feature type="compositionally biased region" description="Polar residues" evidence="1">
    <location>
        <begin position="10"/>
        <end position="22"/>
    </location>
</feature>
<evidence type="ECO:0000313" key="2">
    <source>
        <dbReference type="EMBL" id="KAK3792800.1"/>
    </source>
</evidence>
<protein>
    <submittedName>
        <fullName evidence="2">Uncharacterized protein</fullName>
    </submittedName>
</protein>
<name>A0AAE1ARN1_9GAST</name>
<comment type="caution">
    <text evidence="2">The sequence shown here is derived from an EMBL/GenBank/DDBJ whole genome shotgun (WGS) entry which is preliminary data.</text>
</comment>
<keyword evidence="3" id="KW-1185">Reference proteome</keyword>
<gene>
    <name evidence="2" type="ORF">RRG08_029347</name>
</gene>
<sequence>MISLPDTRQDQSLNNDLYNYTRASDKRTVQERNDYSTDSPPGPSVSRWGTASPLVCGVVSCVLVPIHDRSVTCFSGDQPGWPKQAAQSR</sequence>
<reference evidence="2" key="1">
    <citation type="journal article" date="2023" name="G3 (Bethesda)">
        <title>A reference genome for the long-term kleptoplast-retaining sea slug Elysia crispata morphotype clarki.</title>
        <authorList>
            <person name="Eastman K.E."/>
            <person name="Pendleton A.L."/>
            <person name="Shaikh M.A."/>
            <person name="Suttiyut T."/>
            <person name="Ogas R."/>
            <person name="Tomko P."/>
            <person name="Gavelis G."/>
            <person name="Widhalm J.R."/>
            <person name="Wisecaver J.H."/>
        </authorList>
    </citation>
    <scope>NUCLEOTIDE SEQUENCE</scope>
    <source>
        <strain evidence="2">ECLA1</strain>
    </source>
</reference>
<dbReference type="AlphaFoldDB" id="A0AAE1ARN1"/>
<feature type="region of interest" description="Disordered" evidence="1">
    <location>
        <begin position="1"/>
        <end position="47"/>
    </location>
</feature>
<evidence type="ECO:0000313" key="3">
    <source>
        <dbReference type="Proteomes" id="UP001283361"/>
    </source>
</evidence>